<evidence type="ECO:0000256" key="1">
    <source>
        <dbReference type="ARBA" id="ARBA00004230"/>
    </source>
</evidence>
<dbReference type="InterPro" id="IPR033253">
    <property type="entry name" value="CFAP45"/>
</dbReference>
<evidence type="ECO:0000256" key="6">
    <source>
        <dbReference type="ARBA" id="ARBA00034116"/>
    </source>
</evidence>
<evidence type="ECO:0000256" key="8">
    <source>
        <dbReference type="SAM" id="Coils"/>
    </source>
</evidence>
<evidence type="ECO:0000256" key="5">
    <source>
        <dbReference type="ARBA" id="ARBA00023273"/>
    </source>
</evidence>
<dbReference type="EMBL" id="JARAKH010000047">
    <property type="protein sequence ID" value="KAK8377582.1"/>
    <property type="molecule type" value="Genomic_DNA"/>
</dbReference>
<evidence type="ECO:0000256" key="3">
    <source>
        <dbReference type="ARBA" id="ARBA00023054"/>
    </source>
</evidence>
<evidence type="ECO:0000256" key="7">
    <source>
        <dbReference type="ARBA" id="ARBA00034142"/>
    </source>
</evidence>
<evidence type="ECO:0000256" key="2">
    <source>
        <dbReference type="ARBA" id="ARBA00022846"/>
    </source>
</evidence>
<reference evidence="11 12" key="1">
    <citation type="submission" date="2023-03" db="EMBL/GenBank/DDBJ databases">
        <title>High-quality genome of Scylla paramamosain provides insights in environmental adaptation.</title>
        <authorList>
            <person name="Zhang L."/>
        </authorList>
    </citation>
    <scope>NUCLEOTIDE SEQUENCE [LARGE SCALE GENOMIC DNA]</scope>
    <source>
        <strain evidence="11">LZ_2023a</strain>
        <tissue evidence="11">Muscle</tissue>
    </source>
</reference>
<dbReference type="EMBL" id="JARAKH010000047">
    <property type="protein sequence ID" value="KAK8377581.1"/>
    <property type="molecule type" value="Genomic_DNA"/>
</dbReference>
<evidence type="ECO:0000256" key="4">
    <source>
        <dbReference type="ARBA" id="ARBA00023069"/>
    </source>
</evidence>
<dbReference type="AlphaFoldDB" id="A0AAW0SS65"/>
<feature type="coiled-coil region" evidence="8">
    <location>
        <begin position="323"/>
        <end position="375"/>
    </location>
</feature>
<name>A0AAW0SS65_SCYPA</name>
<feature type="region of interest" description="Disordered" evidence="9">
    <location>
        <begin position="275"/>
        <end position="294"/>
    </location>
</feature>
<dbReference type="EMBL" id="JARAKH010000047">
    <property type="protein sequence ID" value="KAK8377579.1"/>
    <property type="molecule type" value="Genomic_DNA"/>
</dbReference>
<proteinExistence type="inferred from homology"/>
<comment type="similarity">
    <text evidence="6">Belongs to the CFAP45 family.</text>
</comment>
<evidence type="ECO:0000313" key="12">
    <source>
        <dbReference type="Proteomes" id="UP001487740"/>
    </source>
</evidence>
<gene>
    <name evidence="11" type="ORF">O3P69_013906</name>
</gene>
<dbReference type="GO" id="GO:0031514">
    <property type="term" value="C:motile cilium"/>
    <property type="evidence" value="ECO:0007669"/>
    <property type="project" value="UniProtKB-SubCell"/>
</dbReference>
<protein>
    <recommendedName>
        <fullName evidence="7">Cilia- and flagella-associated protein 45</fullName>
    </recommendedName>
</protein>
<accession>A0AAW0SS65</accession>
<dbReference type="Pfam" id="PF13868">
    <property type="entry name" value="TPH"/>
    <property type="match status" value="1"/>
</dbReference>
<comment type="subcellular location">
    <subcellularLocation>
        <location evidence="1">Cell projection</location>
        <location evidence="1">Cilium</location>
        <location evidence="1">Flagellum</location>
    </subcellularLocation>
</comment>
<sequence>MDQGGVRMVGLQGRRGHMAPRLGDTPADPEGMAGAQLLGRKNLVPPEKVVVVGRDSVRQLTCRSARACPPAVVLTRAHLDAVRHAAHEVSEDAQLQKVEEAQQAALEILRNREERQHHHQQMEARHRRRRHQEEMRRLEDESSGKMPNQDKKEESGTSHQENLEGEEEVKAMRKLVLAAKCHAIREAQIIEKRHISKLEKEEEERQVRIMEEARINGLKKEEEREMRRREVNFLAAQALNKQIEEQQVLREHKFIEKRKEAERLTREAEKFKMEKDLEERKGKQKKREEGEEVRKMRLQAEIRKEEMLKNNKLQDVRMMVEIKEKEKKEQERIQQELAVKKVKEDLQMMWLRDQERQLEKQKHREEIKKIQEQEKLEREWRQKELREATSKALRDAEVSRERRQQVEDRRKARMAAALKRKEEMLRVTDHWMITEERERLQEEHAKQSKVNYESRIRAQIEDQEARRAKETEKLHQEKEEEDLKMKMKQAALTKLKLNTIQELRKMALPEKLIEDLEKKLDLRKTKKSQDKL</sequence>
<feature type="compositionally biased region" description="Basic and acidic residues" evidence="9">
    <location>
        <begin position="131"/>
        <end position="156"/>
    </location>
</feature>
<comment type="caution">
    <text evidence="11">The sequence shown here is derived from an EMBL/GenBank/DDBJ whole genome shotgun (WGS) entry which is preliminary data.</text>
</comment>
<feature type="region of interest" description="Disordered" evidence="9">
    <location>
        <begin position="463"/>
        <end position="483"/>
    </location>
</feature>
<keyword evidence="2" id="KW-0282">Flagellum</keyword>
<feature type="domain" description="Trichohyalin-plectin-homology" evidence="10">
    <location>
        <begin position="164"/>
        <end position="510"/>
    </location>
</feature>
<keyword evidence="3 8" id="KW-0175">Coiled coil</keyword>
<dbReference type="Proteomes" id="UP001487740">
    <property type="component" value="Unassembled WGS sequence"/>
</dbReference>
<evidence type="ECO:0000256" key="9">
    <source>
        <dbReference type="SAM" id="MobiDB-lite"/>
    </source>
</evidence>
<keyword evidence="4" id="KW-0969">Cilium</keyword>
<keyword evidence="12" id="KW-1185">Reference proteome</keyword>
<evidence type="ECO:0000313" key="11">
    <source>
        <dbReference type="EMBL" id="KAK8377580.1"/>
    </source>
</evidence>
<organism evidence="11 12">
    <name type="scientific">Scylla paramamosain</name>
    <name type="common">Mud crab</name>
    <dbReference type="NCBI Taxonomy" id="85552"/>
    <lineage>
        <taxon>Eukaryota</taxon>
        <taxon>Metazoa</taxon>
        <taxon>Ecdysozoa</taxon>
        <taxon>Arthropoda</taxon>
        <taxon>Crustacea</taxon>
        <taxon>Multicrustacea</taxon>
        <taxon>Malacostraca</taxon>
        <taxon>Eumalacostraca</taxon>
        <taxon>Eucarida</taxon>
        <taxon>Decapoda</taxon>
        <taxon>Pleocyemata</taxon>
        <taxon>Brachyura</taxon>
        <taxon>Eubrachyura</taxon>
        <taxon>Portunoidea</taxon>
        <taxon>Portunidae</taxon>
        <taxon>Portuninae</taxon>
        <taxon>Scylla</taxon>
    </lineage>
</organism>
<feature type="compositionally biased region" description="Basic and acidic residues" evidence="9">
    <location>
        <begin position="113"/>
        <end position="124"/>
    </location>
</feature>
<dbReference type="PANTHER" id="PTHR15504">
    <property type="entry name" value="NASOPHARYNGEAL EPITHELIUM SPECIFIC PROTEIN 1"/>
    <property type="match status" value="1"/>
</dbReference>
<evidence type="ECO:0000259" key="10">
    <source>
        <dbReference type="Pfam" id="PF13868"/>
    </source>
</evidence>
<dbReference type="EMBL" id="JARAKH010000047">
    <property type="protein sequence ID" value="KAK8377580.1"/>
    <property type="molecule type" value="Genomic_DNA"/>
</dbReference>
<feature type="region of interest" description="Disordered" evidence="9">
    <location>
        <begin position="389"/>
        <end position="409"/>
    </location>
</feature>
<feature type="region of interest" description="Disordered" evidence="9">
    <location>
        <begin position="113"/>
        <end position="167"/>
    </location>
</feature>
<dbReference type="InterPro" id="IPR043597">
    <property type="entry name" value="TPH_dom"/>
</dbReference>
<keyword evidence="5" id="KW-0966">Cell projection</keyword>
<dbReference type="PANTHER" id="PTHR15504:SF0">
    <property type="entry name" value="CILIA- AND FLAGELLA-ASSOCIATED PROTEIN 45"/>
    <property type="match status" value="1"/>
</dbReference>